<reference evidence="9 10" key="1">
    <citation type="submission" date="2014-09" db="EMBL/GenBank/DDBJ databases">
        <title>Whole Genome Shotgun of Flavobacterium aquatile LMG 4008.</title>
        <authorList>
            <person name="Gale A.N."/>
            <person name="Pipes S.E."/>
            <person name="Newman J.D."/>
        </authorList>
    </citation>
    <scope>NUCLEOTIDE SEQUENCE [LARGE SCALE GENOMIC DNA]</scope>
    <source>
        <strain evidence="9 10">LMG 4008</strain>
    </source>
</reference>
<dbReference type="InterPro" id="IPR025857">
    <property type="entry name" value="MacB_PCD"/>
</dbReference>
<dbReference type="InterPro" id="IPR003838">
    <property type="entry name" value="ABC3_permease_C"/>
</dbReference>
<dbReference type="PANTHER" id="PTHR30572:SF18">
    <property type="entry name" value="ABC-TYPE MACROLIDE FAMILY EXPORT SYSTEM PERMEASE COMPONENT 2"/>
    <property type="match status" value="1"/>
</dbReference>
<dbReference type="InterPro" id="IPR050250">
    <property type="entry name" value="Macrolide_Exporter_MacB"/>
</dbReference>
<dbReference type="OrthoDB" id="8740261at2"/>
<dbReference type="STRING" id="1453498.LG45_13755"/>
<feature type="transmembrane region" description="Helical" evidence="6">
    <location>
        <begin position="290"/>
        <end position="312"/>
    </location>
</feature>
<dbReference type="eggNOG" id="COG0577">
    <property type="taxonomic scope" value="Bacteria"/>
</dbReference>
<evidence type="ECO:0000256" key="2">
    <source>
        <dbReference type="ARBA" id="ARBA00022475"/>
    </source>
</evidence>
<dbReference type="AlphaFoldDB" id="A0A095TY40"/>
<keyword evidence="4 6" id="KW-1133">Transmembrane helix</keyword>
<dbReference type="GO" id="GO:0005886">
    <property type="term" value="C:plasma membrane"/>
    <property type="evidence" value="ECO:0007669"/>
    <property type="project" value="UniProtKB-SubCell"/>
</dbReference>
<keyword evidence="10" id="KW-1185">Reference proteome</keyword>
<feature type="transmembrane region" description="Helical" evidence="6">
    <location>
        <begin position="740"/>
        <end position="759"/>
    </location>
</feature>
<name>A0A095TY40_9FLAO</name>
<accession>A0A095TY40</accession>
<keyword evidence="3 6" id="KW-0812">Transmembrane</keyword>
<feature type="transmembrane region" description="Helical" evidence="6">
    <location>
        <begin position="341"/>
        <end position="362"/>
    </location>
</feature>
<feature type="domain" description="MacB-like periplasmic core" evidence="8">
    <location>
        <begin position="20"/>
        <end position="232"/>
    </location>
</feature>
<dbReference type="Proteomes" id="UP000029554">
    <property type="component" value="Unassembled WGS sequence"/>
</dbReference>
<evidence type="ECO:0000256" key="4">
    <source>
        <dbReference type="ARBA" id="ARBA00022989"/>
    </source>
</evidence>
<dbReference type="PANTHER" id="PTHR30572">
    <property type="entry name" value="MEMBRANE COMPONENT OF TRANSPORTER-RELATED"/>
    <property type="match status" value="1"/>
</dbReference>
<organism evidence="9 10">
    <name type="scientific">Flavobacterium aquatile LMG 4008 = ATCC 11947</name>
    <dbReference type="NCBI Taxonomy" id="1453498"/>
    <lineage>
        <taxon>Bacteria</taxon>
        <taxon>Pseudomonadati</taxon>
        <taxon>Bacteroidota</taxon>
        <taxon>Flavobacteriia</taxon>
        <taxon>Flavobacteriales</taxon>
        <taxon>Flavobacteriaceae</taxon>
        <taxon>Flavobacterium</taxon>
    </lineage>
</organism>
<evidence type="ECO:0000256" key="5">
    <source>
        <dbReference type="ARBA" id="ARBA00023136"/>
    </source>
</evidence>
<evidence type="ECO:0000313" key="9">
    <source>
        <dbReference type="EMBL" id="KGD67283.1"/>
    </source>
</evidence>
<feature type="transmembrane region" description="Helical" evidence="6">
    <location>
        <begin position="688"/>
        <end position="712"/>
    </location>
</feature>
<evidence type="ECO:0000256" key="6">
    <source>
        <dbReference type="SAM" id="Phobius"/>
    </source>
</evidence>
<feature type="transmembrane region" description="Helical" evidence="6">
    <location>
        <begin position="426"/>
        <end position="450"/>
    </location>
</feature>
<proteinExistence type="predicted"/>
<feature type="transmembrane region" description="Helical" evidence="6">
    <location>
        <begin position="382"/>
        <end position="405"/>
    </location>
</feature>
<feature type="domain" description="ABC3 transporter permease C-terminal" evidence="7">
    <location>
        <begin position="692"/>
        <end position="801"/>
    </location>
</feature>
<dbReference type="Pfam" id="PF02687">
    <property type="entry name" value="FtsX"/>
    <property type="match status" value="2"/>
</dbReference>
<keyword evidence="5 6" id="KW-0472">Membrane</keyword>
<evidence type="ECO:0000256" key="1">
    <source>
        <dbReference type="ARBA" id="ARBA00004651"/>
    </source>
</evidence>
<dbReference type="EMBL" id="JRHH01000005">
    <property type="protein sequence ID" value="KGD67283.1"/>
    <property type="molecule type" value="Genomic_DNA"/>
</dbReference>
<evidence type="ECO:0000259" key="8">
    <source>
        <dbReference type="Pfam" id="PF12704"/>
    </source>
</evidence>
<comment type="subcellular location">
    <subcellularLocation>
        <location evidence="1">Cell membrane</location>
        <topology evidence="1">Multi-pass membrane protein</topology>
    </subcellularLocation>
</comment>
<dbReference type="RefSeq" id="WP_035127995.1">
    <property type="nucleotide sequence ID" value="NZ_JRHH01000005.1"/>
</dbReference>
<keyword evidence="2" id="KW-1003">Cell membrane</keyword>
<dbReference type="Pfam" id="PF12704">
    <property type="entry name" value="MacB_PCD"/>
    <property type="match status" value="2"/>
</dbReference>
<feature type="transmembrane region" description="Helical" evidence="6">
    <location>
        <begin position="21"/>
        <end position="41"/>
    </location>
</feature>
<evidence type="ECO:0000256" key="3">
    <source>
        <dbReference type="ARBA" id="ARBA00022692"/>
    </source>
</evidence>
<evidence type="ECO:0000259" key="7">
    <source>
        <dbReference type="Pfam" id="PF02687"/>
    </source>
</evidence>
<comment type="caution">
    <text evidence="9">The sequence shown here is derived from an EMBL/GenBank/DDBJ whole genome shotgun (WGS) entry which is preliminary data.</text>
</comment>
<evidence type="ECO:0000313" key="10">
    <source>
        <dbReference type="Proteomes" id="UP000029554"/>
    </source>
</evidence>
<gene>
    <name evidence="9" type="ORF">LG45_13755</name>
</gene>
<feature type="domain" description="ABC3 transporter permease C-terminal" evidence="7">
    <location>
        <begin position="297"/>
        <end position="406"/>
    </location>
</feature>
<feature type="domain" description="MacB-like periplasmic core" evidence="8">
    <location>
        <begin position="437"/>
        <end position="654"/>
    </location>
</feature>
<sequence length="811" mass="93048">MLRNWINIFLYHIKNNKLFTALNVLGLSIGIAGLIFAILYWNDEHSYNDWNPNKERVFQVINRVSATDYWASNVAPLEAHLKTDFNEIESYCYMDNWYYEEIVQYKNKKEILKITDAQRNFFEMFPFDFIHGNAKTALKDNTSIAISKAVAERLFGTENPMGKIVTYSGKKLVVRGVYVVPGKSSMQPNAVTNLIDNRLLAEKENWGNFSFGLMLKLKNPGDKEKVIAKIQKLMFENRIVKWAKSEGITIEEWLKKNGGDDLKVILEPIKDARLHSITDGYAEGKGNYQFLLIMVGLSVLILILSIVNYINLATANAIKRAKEVGVRKIIGASKSNIIKQFIFETILITTFSILLALVIVELSLPYYNEFLGKKLVIFGSQFYLQLVLIFIITIVVAGIFPAVYVSNFETLKVLKGNFGRSKSGVWLRNGMLILQFAIATFFIIGSYIVYEQIKYISTKDLGFKGDQVLSISYRNKYNWKEDNYKKKVYNRYNMIKTEISKINGVEQVATGAFSFGSSNGSTTGFTYKNSHNIQGRNMAVDFGMLEMMQIQIKEGRSLSEKFASDTINSMLVNETALKEMGEKNPIGKEVNWNENKLKIIGVVKDFNLFGPQDKVPPMVFFHFKTVDWMLQNASKIHVKVKGENMEQTIADIEKFWVKNVDTDYPFQYDFVDKEYARTYETYVKQKNLFSLLNVIVILIALFGLFSLASFSIQRRMKEIAIRKTLGAETNVLLKELSKQYIVFCVIGFLIALFPVYYLLNLWLENFAFRIDISIIPFIIGFVVLLILTLVVVLSRAYQATQVEVLKYLKYE</sequence>
<dbReference type="GO" id="GO:0022857">
    <property type="term" value="F:transmembrane transporter activity"/>
    <property type="evidence" value="ECO:0007669"/>
    <property type="project" value="TreeGrafter"/>
</dbReference>
<protein>
    <submittedName>
        <fullName evidence="9">Multidrug ABC transporter substrate-binding protein</fullName>
    </submittedName>
</protein>
<feature type="transmembrane region" description="Helical" evidence="6">
    <location>
        <begin position="774"/>
        <end position="793"/>
    </location>
</feature>